<dbReference type="Proteomes" id="UP000178820">
    <property type="component" value="Unassembled WGS sequence"/>
</dbReference>
<reference evidence="1 2" key="1">
    <citation type="journal article" date="2016" name="Nat. Commun.">
        <title>Thousands of microbial genomes shed light on interconnected biogeochemical processes in an aquifer system.</title>
        <authorList>
            <person name="Anantharaman K."/>
            <person name="Brown C.T."/>
            <person name="Hug L.A."/>
            <person name="Sharon I."/>
            <person name="Castelle C.J."/>
            <person name="Probst A.J."/>
            <person name="Thomas B.C."/>
            <person name="Singh A."/>
            <person name="Wilkins M.J."/>
            <person name="Karaoz U."/>
            <person name="Brodie E.L."/>
            <person name="Williams K.H."/>
            <person name="Hubbard S.S."/>
            <person name="Banfield J.F."/>
        </authorList>
    </citation>
    <scope>NUCLEOTIDE SEQUENCE [LARGE SCALE GENOMIC DNA]</scope>
</reference>
<gene>
    <name evidence="1" type="ORF">A3D44_03500</name>
</gene>
<dbReference type="SUPFAM" id="SSF52091">
    <property type="entry name" value="SpoIIaa-like"/>
    <property type="match status" value="1"/>
</dbReference>
<name>A0A1G2I3Q3_9BACT</name>
<evidence type="ECO:0000313" key="1">
    <source>
        <dbReference type="EMBL" id="OGZ69462.1"/>
    </source>
</evidence>
<accession>A0A1G2I3Q3</accession>
<organism evidence="1 2">
    <name type="scientific">Candidatus Staskawiczbacteria bacterium RIFCSPHIGHO2_02_FULL_42_22</name>
    <dbReference type="NCBI Taxonomy" id="1802207"/>
    <lineage>
        <taxon>Bacteria</taxon>
        <taxon>Candidatus Staskawicziibacteriota</taxon>
    </lineage>
</organism>
<evidence type="ECO:0000313" key="2">
    <source>
        <dbReference type="Proteomes" id="UP000178820"/>
    </source>
</evidence>
<dbReference type="EMBL" id="MHOT01000010">
    <property type="protein sequence ID" value="OGZ69462.1"/>
    <property type="molecule type" value="Genomic_DNA"/>
</dbReference>
<dbReference type="AlphaFoldDB" id="A0A1G2I3Q3"/>
<comment type="caution">
    <text evidence="1">The sequence shown here is derived from an EMBL/GenBank/DDBJ whole genome shotgun (WGS) entry which is preliminary data.</text>
</comment>
<protein>
    <recommendedName>
        <fullName evidence="3">STAS domain-containing protein</fullName>
    </recommendedName>
</protein>
<dbReference type="STRING" id="1802207.A3D44_03500"/>
<dbReference type="Gene3D" id="3.30.750.24">
    <property type="entry name" value="STAS domain"/>
    <property type="match status" value="1"/>
</dbReference>
<evidence type="ECO:0008006" key="3">
    <source>
        <dbReference type="Google" id="ProtNLM"/>
    </source>
</evidence>
<proteinExistence type="predicted"/>
<dbReference type="InterPro" id="IPR036513">
    <property type="entry name" value="STAS_dom_sf"/>
</dbReference>
<sequence>MKNKSHNFITIKISKLLAPIISSRDVANVLEDKINETDTTSVVLDFNNIKFVSRSATHSLLVLKEKIETNIPRRELSFINANNDVKEMIRTVASNRAFPKKETPEFNPEKTDIASLLEEAAF</sequence>